<dbReference type="RefSeq" id="XP_048141782.1">
    <property type="nucleotide sequence ID" value="XM_048285825.1"/>
</dbReference>
<dbReference type="PANTHER" id="PTHR22601">
    <property type="entry name" value="ISP4 LIKE PROTEIN"/>
    <property type="match status" value="1"/>
</dbReference>
<proteinExistence type="inferred from homology"/>
<keyword evidence="7 10" id="KW-1133">Transmembrane helix</keyword>
<evidence type="ECO:0000256" key="1">
    <source>
        <dbReference type="ARBA" id="ARBA00004141"/>
    </source>
</evidence>
<feature type="transmembrane region" description="Helical" evidence="10">
    <location>
        <begin position="271"/>
        <end position="289"/>
    </location>
</feature>
<feature type="transmembrane region" description="Helical" evidence="10">
    <location>
        <begin position="422"/>
        <end position="444"/>
    </location>
</feature>
<keyword evidence="4 10" id="KW-0812">Transmembrane</keyword>
<dbReference type="InterPro" id="IPR004648">
    <property type="entry name" value="Oligpept_transpt"/>
</dbReference>
<dbReference type="NCBIfam" id="TIGR00728">
    <property type="entry name" value="OPT_sfam"/>
    <property type="match status" value="1"/>
</dbReference>
<evidence type="ECO:0000256" key="5">
    <source>
        <dbReference type="ARBA" id="ARBA00022856"/>
    </source>
</evidence>
<keyword evidence="3" id="KW-0813">Transport</keyword>
<dbReference type="InterPro" id="IPR004813">
    <property type="entry name" value="OPT"/>
</dbReference>
<evidence type="ECO:0000256" key="7">
    <source>
        <dbReference type="ARBA" id="ARBA00022989"/>
    </source>
</evidence>
<accession>A0ABM3HYV5</accession>
<evidence type="ECO:0000313" key="11">
    <source>
        <dbReference type="Proteomes" id="UP000827889"/>
    </source>
</evidence>
<feature type="region of interest" description="Disordered" evidence="9">
    <location>
        <begin position="46"/>
        <end position="81"/>
    </location>
</feature>
<feature type="transmembrane region" description="Helical" evidence="10">
    <location>
        <begin position="592"/>
        <end position="614"/>
    </location>
</feature>
<dbReference type="GeneID" id="115729238"/>
<comment type="similarity">
    <text evidence="2">Belongs to the oligopeptide OPT transporter (TC 2.A.67.1) family.</text>
</comment>
<feature type="transmembrane region" description="Helical" evidence="10">
    <location>
        <begin position="348"/>
        <end position="370"/>
    </location>
</feature>
<feature type="transmembrane region" description="Helical" evidence="10">
    <location>
        <begin position="742"/>
        <end position="763"/>
    </location>
</feature>
<keyword evidence="6" id="KW-0653">Protein transport</keyword>
<evidence type="ECO:0000256" key="8">
    <source>
        <dbReference type="ARBA" id="ARBA00023136"/>
    </source>
</evidence>
<feature type="transmembrane region" description="Helical" evidence="10">
    <location>
        <begin position="713"/>
        <end position="730"/>
    </location>
</feature>
<feature type="transmembrane region" description="Helical" evidence="10">
    <location>
        <begin position="214"/>
        <end position="231"/>
    </location>
</feature>
<protein>
    <submittedName>
        <fullName evidence="12">Oligopeptide transporter 1-like isoform X2</fullName>
    </submittedName>
</protein>
<evidence type="ECO:0000256" key="10">
    <source>
        <dbReference type="SAM" id="Phobius"/>
    </source>
</evidence>
<evidence type="ECO:0000256" key="3">
    <source>
        <dbReference type="ARBA" id="ARBA00022448"/>
    </source>
</evidence>
<evidence type="ECO:0000256" key="2">
    <source>
        <dbReference type="ARBA" id="ARBA00005484"/>
    </source>
</evidence>
<evidence type="ECO:0000256" key="9">
    <source>
        <dbReference type="SAM" id="MobiDB-lite"/>
    </source>
</evidence>
<keyword evidence="8 10" id="KW-0472">Membrane</keyword>
<dbReference type="NCBIfam" id="TIGR00727">
    <property type="entry name" value="ISP4_OPT"/>
    <property type="match status" value="1"/>
</dbReference>
<evidence type="ECO:0000313" key="12">
    <source>
        <dbReference type="RefSeq" id="XP_048141782.1"/>
    </source>
</evidence>
<feature type="transmembrane region" description="Helical" evidence="10">
    <location>
        <begin position="181"/>
        <end position="207"/>
    </location>
</feature>
<feature type="transmembrane region" description="Helical" evidence="10">
    <location>
        <begin position="480"/>
        <end position="497"/>
    </location>
</feature>
<keyword evidence="5" id="KW-0571">Peptide transport</keyword>
<name>A0ABM3HYV5_9MYRT</name>
<keyword evidence="11" id="KW-1185">Reference proteome</keyword>
<evidence type="ECO:0000256" key="6">
    <source>
        <dbReference type="ARBA" id="ARBA00022927"/>
    </source>
</evidence>
<dbReference type="Pfam" id="PF03169">
    <property type="entry name" value="OPT"/>
    <property type="match status" value="1"/>
</dbReference>
<sequence>MTSCIVDNPKRTLTRVSLAGRCYKRLSFPWCVKPFFLESEKQDCRRSRMEQQDDDSGISLSHQPKKLDPDSQNIENSDEVNDSPIEEVRLTVSIEDNPTLPCLTFRTWVLGITACATLAFLNQFFSYRQNSLSLSSTSAQIVVLPLGKIMAAVLPKKAVRVPGTKWSFSLNPGPFNLKEHVLITIFANSGSGGVYAVNIITIVMAFYRRHIHPLAAILLTLTTQMLGYGWAGIFRKFLVDSPYMWWPANLVQVSLFRALHEEEVRPKRGLTRLQFFLVVLISSFAYYVVPNYMFPSITALSFVCWIWKHSVTAQQIGSGRHGLGIGSFALDWATVASFNGSPLATPGFAIINISIGFFLVIYVLIPIAYWTNAFEAKRFPIISSHVFDANGGKYNVGLVLNETNFQFNQQGYDDYSKIHLSIFFAFAYGLSFATLAATVSHVALFHGRNIWQQTKAAFQDKFDDVHTRLMKKNYDAVPQWWFYSLMLIMIGLAMLACEGFGGQLQLPYWGVLLAIGIALFFTLPIGVITATTNQQPGLNVITELIIGYIYPGKPLANVAFKTYGYISMVQAITFLSDFKLGHYMKIPPKSMFLVQLVSTVVASSVYFGTAWWLLTSVENICDPANLPVGSPWTCPGDDVFYNASIIWGVVGPLRMFSSLGVYAKMNYFFLIGILAPVPVWILSRMFPEKKWIRLINMPIIISGAGSILPGSTVNYMCWITVGVFFNIYVYRRYKSWWARHNYILSAGLDAGVAFMAILCYYTLQIRDINGVRWWGLALDDHCPLASCPTAPGIKVGDCPVFH</sequence>
<comment type="subcellular location">
    <subcellularLocation>
        <location evidence="1">Membrane</location>
        <topology evidence="1">Multi-pass membrane protein</topology>
    </subcellularLocation>
</comment>
<gene>
    <name evidence="12" type="primary">LOC115729238</name>
</gene>
<organism evidence="11 12">
    <name type="scientific">Rhodamnia argentea</name>
    <dbReference type="NCBI Taxonomy" id="178133"/>
    <lineage>
        <taxon>Eukaryota</taxon>
        <taxon>Viridiplantae</taxon>
        <taxon>Streptophyta</taxon>
        <taxon>Embryophyta</taxon>
        <taxon>Tracheophyta</taxon>
        <taxon>Spermatophyta</taxon>
        <taxon>Magnoliopsida</taxon>
        <taxon>eudicotyledons</taxon>
        <taxon>Gunneridae</taxon>
        <taxon>Pentapetalae</taxon>
        <taxon>rosids</taxon>
        <taxon>malvids</taxon>
        <taxon>Myrtales</taxon>
        <taxon>Myrtaceae</taxon>
        <taxon>Myrtoideae</taxon>
        <taxon>Myrteae</taxon>
        <taxon>Australasian group</taxon>
        <taxon>Rhodamnia</taxon>
    </lineage>
</organism>
<dbReference type="Proteomes" id="UP000827889">
    <property type="component" value="Chromosome 9"/>
</dbReference>
<evidence type="ECO:0000256" key="4">
    <source>
        <dbReference type="ARBA" id="ARBA00022692"/>
    </source>
</evidence>
<feature type="transmembrane region" description="Helical" evidence="10">
    <location>
        <begin position="665"/>
        <end position="682"/>
    </location>
</feature>
<feature type="transmembrane region" description="Helical" evidence="10">
    <location>
        <begin position="509"/>
        <end position="530"/>
    </location>
</feature>
<reference evidence="12" key="1">
    <citation type="submission" date="2025-08" db="UniProtKB">
        <authorList>
            <consortium name="RefSeq"/>
        </authorList>
    </citation>
    <scope>IDENTIFICATION</scope>
    <source>
        <tissue evidence="12">Leaf</tissue>
    </source>
</reference>